<evidence type="ECO:0000256" key="1">
    <source>
        <dbReference type="SAM" id="MobiDB-lite"/>
    </source>
</evidence>
<proteinExistence type="predicted"/>
<evidence type="ECO:0000313" key="3">
    <source>
        <dbReference type="Proteomes" id="UP000256970"/>
    </source>
</evidence>
<feature type="region of interest" description="Disordered" evidence="1">
    <location>
        <begin position="424"/>
        <end position="444"/>
    </location>
</feature>
<organism evidence="2 3">
    <name type="scientific">Tetradesmus obliquus</name>
    <name type="common">Green alga</name>
    <name type="synonym">Acutodesmus obliquus</name>
    <dbReference type="NCBI Taxonomy" id="3088"/>
    <lineage>
        <taxon>Eukaryota</taxon>
        <taxon>Viridiplantae</taxon>
        <taxon>Chlorophyta</taxon>
        <taxon>core chlorophytes</taxon>
        <taxon>Chlorophyceae</taxon>
        <taxon>CS clade</taxon>
        <taxon>Sphaeropleales</taxon>
        <taxon>Scenedesmaceae</taxon>
        <taxon>Tetradesmus</taxon>
    </lineage>
</organism>
<feature type="compositionally biased region" description="Low complexity" evidence="1">
    <location>
        <begin position="430"/>
        <end position="440"/>
    </location>
</feature>
<evidence type="ECO:0000313" key="2">
    <source>
        <dbReference type="EMBL" id="SZX61606.1"/>
    </source>
</evidence>
<feature type="compositionally biased region" description="Low complexity" evidence="1">
    <location>
        <begin position="329"/>
        <end position="349"/>
    </location>
</feature>
<dbReference type="AlphaFoldDB" id="A0A383VB69"/>
<reference evidence="2 3" key="1">
    <citation type="submission" date="2016-10" db="EMBL/GenBank/DDBJ databases">
        <authorList>
            <person name="Cai Z."/>
        </authorList>
    </citation>
    <scope>NUCLEOTIDE SEQUENCE [LARGE SCALE GENOMIC DNA]</scope>
</reference>
<sequence>MAGDREALAALKRLSEADLELFDSQPALCSTVEAWLQKRLEHDESNKLCDVAGVSSLISDQQVVQLLSAAVTTLLKGLAVGTADSHFPENQMNAFQQLGSGLSFCMSACREIWPEGRSSSDKRERQKAALQLAQSAAAAAAVSCRTVPSHSRCLRDRGQHPAAAAAALSAAAARAAARGQRYCSAAVAALQPCKVADVTVDIHSRSSSRCHPLSGAYVPVAAPLAKMLMQLLLACSAVTGTISSSSSSSDRAVHPLLESATQAMSQVFFTTYRICGTLAEGIAANVTKKSSAATVQAITSDHVLQLLLAQLAAATEQLHTRQRRRLRKAAAAASSSSSSSAASSTSATTAELPEPYHQQLFAAFGLPAADAVRSRDKFLTGPFMEGDSVYRIHTTIAEVVVYKQEQRANEPLIRGGGWRGGPAGTYRYNSRSSSSSSSSSGGVPEPVVPADLIRPLLLTALEACLLYAPLNVISSCSELLWVMLASSTWLPGGQPPGSAAAAQRSCSSSAAAAAAQLQQQLGGAAGVRELLQLMLQQAGPVVIAAYKRGKLVGAMRREDEAGAVKCHSRSVSIQGYGGALISLVCSVDSATLAAALTAGQQQQQQQQACCSALKALEASYRDACSPGPD</sequence>
<protein>
    <submittedName>
        <fullName evidence="2">Uncharacterized protein</fullName>
    </submittedName>
</protein>
<accession>A0A383VB69</accession>
<keyword evidence="3" id="KW-1185">Reference proteome</keyword>
<feature type="region of interest" description="Disordered" evidence="1">
    <location>
        <begin position="326"/>
        <end position="349"/>
    </location>
</feature>
<dbReference type="EMBL" id="FNXT01000159">
    <property type="protein sequence ID" value="SZX61606.1"/>
    <property type="molecule type" value="Genomic_DNA"/>
</dbReference>
<dbReference type="Proteomes" id="UP000256970">
    <property type="component" value="Unassembled WGS sequence"/>
</dbReference>
<gene>
    <name evidence="2" type="ORF">BQ4739_LOCUS2111</name>
</gene>
<name>A0A383VB69_TETOB</name>